<feature type="transmembrane region" description="Helical" evidence="14">
    <location>
        <begin position="186"/>
        <end position="204"/>
    </location>
</feature>
<comment type="catalytic activity">
    <reaction evidence="13 14">
        <text>di-trans,octa-cis-undecaprenyl diphosphate + H2O = di-trans,octa-cis-undecaprenyl phosphate + phosphate + H(+)</text>
        <dbReference type="Rhea" id="RHEA:28094"/>
        <dbReference type="ChEBI" id="CHEBI:15377"/>
        <dbReference type="ChEBI" id="CHEBI:15378"/>
        <dbReference type="ChEBI" id="CHEBI:43474"/>
        <dbReference type="ChEBI" id="CHEBI:58405"/>
        <dbReference type="ChEBI" id="CHEBI:60392"/>
        <dbReference type="EC" id="3.6.1.27"/>
    </reaction>
</comment>
<keyword evidence="7 14" id="KW-0378">Hydrolase</keyword>
<dbReference type="InterPro" id="IPR003824">
    <property type="entry name" value="UppP"/>
</dbReference>
<feature type="transmembrane region" description="Helical" evidence="14">
    <location>
        <begin position="87"/>
        <end position="109"/>
    </location>
</feature>
<feature type="transmembrane region" description="Helical" evidence="14">
    <location>
        <begin position="219"/>
        <end position="240"/>
    </location>
</feature>
<keyword evidence="14" id="KW-0961">Cell wall biogenesis/degradation</keyword>
<protein>
    <recommendedName>
        <fullName evidence="4 14">Undecaprenyl-diphosphatase</fullName>
        <ecNumber evidence="3 14">3.6.1.27</ecNumber>
    </recommendedName>
    <alternativeName>
        <fullName evidence="12 14">Bacitracin resistance protein</fullName>
    </alternativeName>
    <alternativeName>
        <fullName evidence="11 14">Undecaprenyl pyrophosphate phosphatase</fullName>
    </alternativeName>
</protein>
<dbReference type="EMBL" id="JAXIVS010000004">
    <property type="protein sequence ID" value="MDY7227521.1"/>
    <property type="molecule type" value="Genomic_DNA"/>
</dbReference>
<dbReference type="PANTHER" id="PTHR30622">
    <property type="entry name" value="UNDECAPRENYL-DIPHOSPHATASE"/>
    <property type="match status" value="1"/>
</dbReference>
<evidence type="ECO:0000256" key="4">
    <source>
        <dbReference type="ARBA" id="ARBA00021581"/>
    </source>
</evidence>
<keyword evidence="9 14" id="KW-0472">Membrane</keyword>
<evidence type="ECO:0000256" key="3">
    <source>
        <dbReference type="ARBA" id="ARBA00012374"/>
    </source>
</evidence>
<comment type="subcellular location">
    <subcellularLocation>
        <location evidence="1 14">Cell membrane</location>
        <topology evidence="1 14">Multi-pass membrane protein</topology>
    </subcellularLocation>
</comment>
<comment type="similarity">
    <text evidence="2 14">Belongs to the UppP family.</text>
</comment>
<evidence type="ECO:0000256" key="2">
    <source>
        <dbReference type="ARBA" id="ARBA00010621"/>
    </source>
</evidence>
<accession>A0ABU5H2L2</accession>
<dbReference type="EC" id="3.6.1.27" evidence="3 14"/>
<dbReference type="RefSeq" id="WP_321546242.1">
    <property type="nucleotide sequence ID" value="NZ_JAXIVS010000004.1"/>
</dbReference>
<reference evidence="15 16" key="1">
    <citation type="submission" date="2023-12" db="EMBL/GenBank/DDBJ databases">
        <title>the genome sequence of Hyalangium sp. s54d21.</title>
        <authorList>
            <person name="Zhang X."/>
        </authorList>
    </citation>
    <scope>NUCLEOTIDE SEQUENCE [LARGE SCALE GENOMIC DNA]</scope>
    <source>
        <strain evidence="16">s54d21</strain>
    </source>
</reference>
<evidence type="ECO:0000256" key="6">
    <source>
        <dbReference type="ARBA" id="ARBA00022692"/>
    </source>
</evidence>
<evidence type="ECO:0000256" key="12">
    <source>
        <dbReference type="ARBA" id="ARBA00032932"/>
    </source>
</evidence>
<evidence type="ECO:0000256" key="8">
    <source>
        <dbReference type="ARBA" id="ARBA00022989"/>
    </source>
</evidence>
<dbReference type="Pfam" id="PF02673">
    <property type="entry name" value="BacA"/>
    <property type="match status" value="1"/>
</dbReference>
<sequence>MSLIEAIVLGLVQGLTEFLPISSTAHLRIVPELLGWKDPGAAYSAVIQLGTVAAVLIYFRGDLVKLTVAFFQGLARRQPFATLEARLAWFVLVGTLPIGVCGLAFKKYIESSLRSLYIISASLIILAIILFIVERIASHKRTVADMGWKDALIIGAWQSVALIPGSSRSGTTLTGALSLGLRREDAARYSFLLSIPATTLAGVFELKHLLEADTRPSALTLWVGTLVAFGSGWAAIAWLLRYLRTRSTMVFVVYRVALGLALIGLLQAGVLQPLSGVENLTPPEQPLKPPVEKQVTD</sequence>
<dbReference type="PANTHER" id="PTHR30622:SF4">
    <property type="entry name" value="UNDECAPRENYL-DIPHOSPHATASE"/>
    <property type="match status" value="1"/>
</dbReference>
<evidence type="ECO:0000256" key="5">
    <source>
        <dbReference type="ARBA" id="ARBA00022475"/>
    </source>
</evidence>
<organism evidence="15 16">
    <name type="scientific">Hyalangium rubrum</name>
    <dbReference type="NCBI Taxonomy" id="3103134"/>
    <lineage>
        <taxon>Bacteria</taxon>
        <taxon>Pseudomonadati</taxon>
        <taxon>Myxococcota</taxon>
        <taxon>Myxococcia</taxon>
        <taxon>Myxococcales</taxon>
        <taxon>Cystobacterineae</taxon>
        <taxon>Archangiaceae</taxon>
        <taxon>Hyalangium</taxon>
    </lineage>
</organism>
<keyword evidence="14" id="KW-0133">Cell shape</keyword>
<dbReference type="NCBIfam" id="TIGR00753">
    <property type="entry name" value="undec_PP_bacA"/>
    <property type="match status" value="1"/>
</dbReference>
<keyword evidence="5 14" id="KW-1003">Cell membrane</keyword>
<dbReference type="Proteomes" id="UP001291309">
    <property type="component" value="Unassembled WGS sequence"/>
</dbReference>
<keyword evidence="6 14" id="KW-0812">Transmembrane</keyword>
<feature type="transmembrane region" description="Helical" evidence="14">
    <location>
        <begin position="252"/>
        <end position="271"/>
    </location>
</feature>
<evidence type="ECO:0000313" key="15">
    <source>
        <dbReference type="EMBL" id="MDY7227521.1"/>
    </source>
</evidence>
<feature type="transmembrane region" description="Helical" evidence="14">
    <location>
        <begin position="41"/>
        <end position="59"/>
    </location>
</feature>
<evidence type="ECO:0000256" key="13">
    <source>
        <dbReference type="ARBA" id="ARBA00047594"/>
    </source>
</evidence>
<gene>
    <name evidence="14" type="primary">uppP</name>
    <name evidence="15" type="ORF">SYV04_14000</name>
</gene>
<evidence type="ECO:0000256" key="14">
    <source>
        <dbReference type="HAMAP-Rule" id="MF_01006"/>
    </source>
</evidence>
<dbReference type="HAMAP" id="MF_01006">
    <property type="entry name" value="Undec_diphosphatase"/>
    <property type="match status" value="1"/>
</dbReference>
<evidence type="ECO:0000256" key="11">
    <source>
        <dbReference type="ARBA" id="ARBA00032707"/>
    </source>
</evidence>
<evidence type="ECO:0000256" key="1">
    <source>
        <dbReference type="ARBA" id="ARBA00004651"/>
    </source>
</evidence>
<proteinExistence type="inferred from homology"/>
<comment type="caution">
    <text evidence="15">The sequence shown here is derived from an EMBL/GenBank/DDBJ whole genome shotgun (WGS) entry which is preliminary data.</text>
</comment>
<keyword evidence="14" id="KW-0573">Peptidoglycan synthesis</keyword>
<dbReference type="GO" id="GO:0050380">
    <property type="term" value="F:undecaprenyl-diphosphatase activity"/>
    <property type="evidence" value="ECO:0007669"/>
    <property type="project" value="UniProtKB-EC"/>
</dbReference>
<comment type="function">
    <text evidence="14">Catalyzes the dephosphorylation of undecaprenyl diphosphate (UPP). Confers resistance to bacitracin.</text>
</comment>
<evidence type="ECO:0000313" key="16">
    <source>
        <dbReference type="Proteomes" id="UP001291309"/>
    </source>
</evidence>
<evidence type="ECO:0000256" key="10">
    <source>
        <dbReference type="ARBA" id="ARBA00023251"/>
    </source>
</evidence>
<keyword evidence="8 14" id="KW-1133">Transmembrane helix</keyword>
<keyword evidence="10 14" id="KW-0046">Antibiotic resistance</keyword>
<dbReference type="NCBIfam" id="NF001392">
    <property type="entry name" value="PRK00281.2-1"/>
    <property type="match status" value="1"/>
</dbReference>
<evidence type="ECO:0000256" key="9">
    <source>
        <dbReference type="ARBA" id="ARBA00023136"/>
    </source>
</evidence>
<evidence type="ECO:0000256" key="7">
    <source>
        <dbReference type="ARBA" id="ARBA00022801"/>
    </source>
</evidence>
<comment type="miscellaneous">
    <text evidence="14">Bacitracin is thought to be involved in the inhibition of peptidoglycan synthesis by sequestering undecaprenyl diphosphate, thereby reducing the pool of lipid carrier available.</text>
</comment>
<keyword evidence="16" id="KW-1185">Reference proteome</keyword>
<feature type="transmembrane region" description="Helical" evidence="14">
    <location>
        <begin position="115"/>
        <end position="133"/>
    </location>
</feature>
<name>A0ABU5H2L2_9BACT</name>